<keyword evidence="1" id="KW-0963">Cytoplasm</keyword>
<dbReference type="Gene3D" id="1.20.120.450">
    <property type="entry name" value="dinb family like domain"/>
    <property type="match status" value="1"/>
</dbReference>
<evidence type="ECO:0000313" key="7">
    <source>
        <dbReference type="Proteomes" id="UP000190541"/>
    </source>
</evidence>
<dbReference type="InterPro" id="IPR023774">
    <property type="entry name" value="Put_metal_dep_hydrolase_YfiT"/>
</dbReference>
<feature type="domain" description="DinB-like" evidence="5">
    <location>
        <begin position="39"/>
        <end position="164"/>
    </location>
</feature>
<dbReference type="InterPro" id="IPR024775">
    <property type="entry name" value="DinB-like"/>
</dbReference>
<dbReference type="Pfam" id="PF12867">
    <property type="entry name" value="DinB_2"/>
    <property type="match status" value="1"/>
</dbReference>
<gene>
    <name evidence="6" type="ORF">SAMN05660226_01359</name>
</gene>
<dbReference type="STRING" id="623280.SAMN05660226_01359"/>
<dbReference type="InterPro" id="IPR034660">
    <property type="entry name" value="DinB/YfiT-like"/>
</dbReference>
<dbReference type="RefSeq" id="WP_079716077.1">
    <property type="nucleotide sequence ID" value="NZ_FUYS01000003.1"/>
</dbReference>
<dbReference type="NCBIfam" id="NF009807">
    <property type="entry name" value="PRK13291.1"/>
    <property type="match status" value="1"/>
</dbReference>
<keyword evidence="7" id="KW-1185">Reference proteome</keyword>
<dbReference type="AlphaFoldDB" id="A0A1T5BBE8"/>
<dbReference type="EMBL" id="FUYS01000003">
    <property type="protein sequence ID" value="SKB44611.1"/>
    <property type="molecule type" value="Genomic_DNA"/>
</dbReference>
<evidence type="ECO:0000256" key="3">
    <source>
        <dbReference type="ARBA" id="ARBA00022801"/>
    </source>
</evidence>
<name>A0A1T5BBE8_9SPHI</name>
<proteinExistence type="inferred from homology"/>
<sequence>MDVRYPIGQFERPNLIGKQELSGWIRIIAEFPKEIAREVLSLTDAQLDTPYRDGGWTVRQVVHHCADSHMNAFIRFKLALTETNPIIKPYHEALWAELPDSRIRLEPSLNLLKGLHERWSRILESLGDEDLKRTYIHPEQGRPVPLDEVVGMYAWHCKHHLAHIRLVTATGQEK</sequence>
<evidence type="ECO:0000259" key="5">
    <source>
        <dbReference type="Pfam" id="PF12867"/>
    </source>
</evidence>
<keyword evidence="4" id="KW-0862">Zinc</keyword>
<evidence type="ECO:0000256" key="4">
    <source>
        <dbReference type="ARBA" id="ARBA00022833"/>
    </source>
</evidence>
<dbReference type="GO" id="GO:0046872">
    <property type="term" value="F:metal ion binding"/>
    <property type="evidence" value="ECO:0007669"/>
    <property type="project" value="UniProtKB-KW"/>
</dbReference>
<keyword evidence="3" id="KW-0378">Hydrolase</keyword>
<evidence type="ECO:0000256" key="2">
    <source>
        <dbReference type="ARBA" id="ARBA00022723"/>
    </source>
</evidence>
<dbReference type="GO" id="GO:0016787">
    <property type="term" value="F:hydrolase activity"/>
    <property type="evidence" value="ECO:0007669"/>
    <property type="project" value="UniProtKB-KW"/>
</dbReference>
<keyword evidence="2" id="KW-0479">Metal-binding</keyword>
<dbReference type="SUPFAM" id="SSF109854">
    <property type="entry name" value="DinB/YfiT-like putative metalloenzymes"/>
    <property type="match status" value="1"/>
</dbReference>
<evidence type="ECO:0000256" key="1">
    <source>
        <dbReference type="ARBA" id="ARBA00022490"/>
    </source>
</evidence>
<dbReference type="Proteomes" id="UP000190541">
    <property type="component" value="Unassembled WGS sequence"/>
</dbReference>
<dbReference type="HAMAP" id="MF_01256">
    <property type="entry name" value="YfiT_hydrol"/>
    <property type="match status" value="1"/>
</dbReference>
<evidence type="ECO:0000313" key="6">
    <source>
        <dbReference type="EMBL" id="SKB44611.1"/>
    </source>
</evidence>
<accession>A0A1T5BBE8</accession>
<protein>
    <submittedName>
        <fullName evidence="6">DinB superfamily protein</fullName>
    </submittedName>
</protein>
<reference evidence="6 7" key="1">
    <citation type="submission" date="2017-02" db="EMBL/GenBank/DDBJ databases">
        <authorList>
            <person name="Peterson S.W."/>
        </authorList>
    </citation>
    <scope>NUCLEOTIDE SEQUENCE [LARGE SCALE GENOMIC DNA]</scope>
    <source>
        <strain evidence="6 7">DSM 22899</strain>
    </source>
</reference>
<organism evidence="6 7">
    <name type="scientific">Parapedobacter luteus</name>
    <dbReference type="NCBI Taxonomy" id="623280"/>
    <lineage>
        <taxon>Bacteria</taxon>
        <taxon>Pseudomonadati</taxon>
        <taxon>Bacteroidota</taxon>
        <taxon>Sphingobacteriia</taxon>
        <taxon>Sphingobacteriales</taxon>
        <taxon>Sphingobacteriaceae</taxon>
        <taxon>Parapedobacter</taxon>
    </lineage>
</organism>
<dbReference type="OrthoDB" id="9796039at2"/>